<organism evidence="1">
    <name type="scientific">marine sediment metagenome</name>
    <dbReference type="NCBI Taxonomy" id="412755"/>
    <lineage>
        <taxon>unclassified sequences</taxon>
        <taxon>metagenomes</taxon>
        <taxon>ecological metagenomes</taxon>
    </lineage>
</organism>
<comment type="caution">
    <text evidence="1">The sequence shown here is derived from an EMBL/GenBank/DDBJ whole genome shotgun (WGS) entry which is preliminary data.</text>
</comment>
<gene>
    <name evidence="1" type="ORF">LCGC14_2931480</name>
</gene>
<dbReference type="AlphaFoldDB" id="A0A0F8Y7R5"/>
<protein>
    <submittedName>
        <fullName evidence="1">Uncharacterized protein</fullName>
    </submittedName>
</protein>
<accession>A0A0F8Y7R5</accession>
<evidence type="ECO:0000313" key="1">
    <source>
        <dbReference type="EMBL" id="KKK69695.1"/>
    </source>
</evidence>
<reference evidence="1" key="1">
    <citation type="journal article" date="2015" name="Nature">
        <title>Complex archaea that bridge the gap between prokaryotes and eukaryotes.</title>
        <authorList>
            <person name="Spang A."/>
            <person name="Saw J.H."/>
            <person name="Jorgensen S.L."/>
            <person name="Zaremba-Niedzwiedzka K."/>
            <person name="Martijn J."/>
            <person name="Lind A.E."/>
            <person name="van Eijk R."/>
            <person name="Schleper C."/>
            <person name="Guy L."/>
            <person name="Ettema T.J."/>
        </authorList>
    </citation>
    <scope>NUCLEOTIDE SEQUENCE</scope>
</reference>
<dbReference type="EMBL" id="LAZR01058527">
    <property type="protein sequence ID" value="KKK69695.1"/>
    <property type="molecule type" value="Genomic_DNA"/>
</dbReference>
<proteinExistence type="predicted"/>
<name>A0A0F8Y7R5_9ZZZZ</name>
<sequence>SHTKHFIDNVLPLYPYIGGGPLNKIDPQKDPLKLCQKEQKISVPALVT</sequence>
<feature type="non-terminal residue" evidence="1">
    <location>
        <position position="1"/>
    </location>
</feature>